<dbReference type="InterPro" id="IPR000073">
    <property type="entry name" value="AB_hydrolase_1"/>
</dbReference>
<proteinExistence type="inferred from homology"/>
<dbReference type="PRINTS" id="PR00111">
    <property type="entry name" value="ABHYDROLASE"/>
</dbReference>
<dbReference type="Gene3D" id="3.40.50.1820">
    <property type="entry name" value="alpha/beta hydrolase"/>
    <property type="match status" value="1"/>
</dbReference>
<keyword evidence="6" id="KW-0645">Protease</keyword>
<dbReference type="EC" id="3.4.11.5" evidence="6"/>
<evidence type="ECO:0000256" key="4">
    <source>
        <dbReference type="PIRSR" id="PIRSR005539-1"/>
    </source>
</evidence>
<accession>A0A7W6HBX9</accession>
<organism evidence="6 7">
    <name type="scientific">Aurantimonas endophytica</name>
    <dbReference type="NCBI Taxonomy" id="1522175"/>
    <lineage>
        <taxon>Bacteria</taxon>
        <taxon>Pseudomonadati</taxon>
        <taxon>Pseudomonadota</taxon>
        <taxon>Alphaproteobacteria</taxon>
        <taxon>Hyphomicrobiales</taxon>
        <taxon>Aurantimonadaceae</taxon>
        <taxon>Aurantimonas</taxon>
    </lineage>
</organism>
<gene>
    <name evidence="6" type="ORF">GGR03_001160</name>
</gene>
<evidence type="ECO:0000256" key="2">
    <source>
        <dbReference type="ARBA" id="ARBA00022801"/>
    </source>
</evidence>
<dbReference type="InterPro" id="IPR050266">
    <property type="entry name" value="AB_hydrolase_sf"/>
</dbReference>
<dbReference type="SUPFAM" id="SSF53474">
    <property type="entry name" value="alpha/beta-Hydrolases"/>
    <property type="match status" value="1"/>
</dbReference>
<feature type="active site" description="Proton donor" evidence="4">
    <location>
        <position position="272"/>
    </location>
</feature>
<evidence type="ECO:0000259" key="5">
    <source>
        <dbReference type="Pfam" id="PF00561"/>
    </source>
</evidence>
<dbReference type="InterPro" id="IPR029058">
    <property type="entry name" value="AB_hydrolase_fold"/>
</dbReference>
<dbReference type="GO" id="GO:0006508">
    <property type="term" value="P:proteolysis"/>
    <property type="evidence" value="ECO:0007669"/>
    <property type="project" value="InterPro"/>
</dbReference>
<feature type="domain" description="AB hydrolase-1" evidence="5">
    <location>
        <begin position="31"/>
        <end position="279"/>
    </location>
</feature>
<dbReference type="InterPro" id="IPR005945">
    <property type="entry name" value="Pro_imino_pep"/>
</dbReference>
<dbReference type="PANTHER" id="PTHR43798">
    <property type="entry name" value="MONOACYLGLYCEROL LIPASE"/>
    <property type="match status" value="1"/>
</dbReference>
<dbReference type="InterPro" id="IPR002410">
    <property type="entry name" value="Peptidase_S33"/>
</dbReference>
<dbReference type="PRINTS" id="PR00793">
    <property type="entry name" value="PROAMNOPTASE"/>
</dbReference>
<evidence type="ECO:0000256" key="3">
    <source>
        <dbReference type="PIRNR" id="PIRNR005539"/>
    </source>
</evidence>
<keyword evidence="2 3" id="KW-0378">Hydrolase</keyword>
<evidence type="ECO:0000313" key="6">
    <source>
        <dbReference type="EMBL" id="MBB4002113.1"/>
    </source>
</evidence>
<evidence type="ECO:0000256" key="1">
    <source>
        <dbReference type="ARBA" id="ARBA00010088"/>
    </source>
</evidence>
<feature type="active site" evidence="4">
    <location>
        <position position="245"/>
    </location>
</feature>
<dbReference type="PIRSF" id="PIRSF005539">
    <property type="entry name" value="Pept_S33_TRI_F1"/>
    <property type="match status" value="1"/>
</dbReference>
<dbReference type="NCBIfam" id="TIGR01250">
    <property type="entry name" value="pro_imino_pep_2"/>
    <property type="match status" value="1"/>
</dbReference>
<comment type="similarity">
    <text evidence="1 3">Belongs to the peptidase S33 family.</text>
</comment>
<evidence type="ECO:0000313" key="7">
    <source>
        <dbReference type="Proteomes" id="UP000588647"/>
    </source>
</evidence>
<dbReference type="PANTHER" id="PTHR43798:SF33">
    <property type="entry name" value="HYDROLASE, PUTATIVE (AFU_ORTHOLOGUE AFUA_2G14860)-RELATED"/>
    <property type="match status" value="1"/>
</dbReference>
<feature type="active site" description="Nucleophile" evidence="4">
    <location>
        <position position="107"/>
    </location>
</feature>
<dbReference type="Pfam" id="PF00561">
    <property type="entry name" value="Abhydrolase_1"/>
    <property type="match status" value="1"/>
</dbReference>
<dbReference type="Proteomes" id="UP000588647">
    <property type="component" value="Unassembled WGS sequence"/>
</dbReference>
<sequence length="296" mass="33410">MWREIEPDERQEVEVEGYKVVTYSYGSGDDVVFCLNGGPGLPCDYLRDSHSCLIDHGYRVVAFDQLGTGASDRPTDPALWTITRYVEEVETVRQALGLGKVHLVGQSWGGWLSIEYALTYPDALRTLTLENTAADIPHLVRELERLREALGAETVAMMQRHEAEGTLDHPEYQAAITVLNYRHVCRLSEWPAPVQRSLGDWNMGPYETIQGPNEFLYTGNLKDWNRIPDMHRITVPVLITVGQHDELTPACAAKMKHALPDAELKVFPNSSHMPFFEEPEAFYPVLVDFLKRRGGG</sequence>
<dbReference type="GO" id="GO:0004177">
    <property type="term" value="F:aminopeptidase activity"/>
    <property type="evidence" value="ECO:0007669"/>
    <property type="project" value="UniProtKB-KW"/>
</dbReference>
<keyword evidence="7" id="KW-1185">Reference proteome</keyword>
<protein>
    <submittedName>
        <fullName evidence="6">Proline iminopeptidase</fullName>
        <ecNumber evidence="6">3.4.11.5</ecNumber>
    </submittedName>
</protein>
<dbReference type="GO" id="GO:0016020">
    <property type="term" value="C:membrane"/>
    <property type="evidence" value="ECO:0007669"/>
    <property type="project" value="TreeGrafter"/>
</dbReference>
<reference evidence="6 7" key="1">
    <citation type="submission" date="2020-08" db="EMBL/GenBank/DDBJ databases">
        <title>Genomic Encyclopedia of Type Strains, Phase IV (KMG-IV): sequencing the most valuable type-strain genomes for metagenomic binning, comparative biology and taxonomic classification.</title>
        <authorList>
            <person name="Goeker M."/>
        </authorList>
    </citation>
    <scope>NUCLEOTIDE SEQUENCE [LARGE SCALE GENOMIC DNA]</scope>
    <source>
        <strain evidence="6 7">DSM 103570</strain>
    </source>
</reference>
<comment type="caution">
    <text evidence="6">The sequence shown here is derived from an EMBL/GenBank/DDBJ whole genome shotgun (WGS) entry which is preliminary data.</text>
</comment>
<name>A0A7W6HBX9_9HYPH</name>
<keyword evidence="6" id="KW-0031">Aminopeptidase</keyword>
<dbReference type="RefSeq" id="WP_183206605.1">
    <property type="nucleotide sequence ID" value="NZ_JAAAMM010000001.1"/>
</dbReference>
<dbReference type="EMBL" id="JACIEM010000001">
    <property type="protein sequence ID" value="MBB4002113.1"/>
    <property type="molecule type" value="Genomic_DNA"/>
</dbReference>
<dbReference type="AlphaFoldDB" id="A0A7W6HBX9"/>